<gene>
    <name evidence="3" type="ORF">Leucomu_06940</name>
</gene>
<dbReference type="PROSITE" id="PS51168">
    <property type="entry name" value="CHORISMATE_MUT_2"/>
    <property type="match status" value="1"/>
</dbReference>
<evidence type="ECO:0000313" key="3">
    <source>
        <dbReference type="EMBL" id="QAB17691.1"/>
    </source>
</evidence>
<dbReference type="SMART" id="SM00830">
    <property type="entry name" value="CM_2"/>
    <property type="match status" value="1"/>
</dbReference>
<dbReference type="InterPro" id="IPR036979">
    <property type="entry name" value="CM_dom_sf"/>
</dbReference>
<dbReference type="Proteomes" id="UP000285768">
    <property type="component" value="Chromosome"/>
</dbReference>
<name>A0ABX5QF32_9MICO</name>
<feature type="domain" description="Chorismate mutase" evidence="2">
    <location>
        <begin position="5"/>
        <end position="95"/>
    </location>
</feature>
<dbReference type="Pfam" id="PF01817">
    <property type="entry name" value="CM_2"/>
    <property type="match status" value="1"/>
</dbReference>
<protein>
    <submittedName>
        <fullName evidence="3">Chorismate mutase</fullName>
    </submittedName>
</protein>
<dbReference type="RefSeq" id="WP_128386763.1">
    <property type="nucleotide sequence ID" value="NZ_CP035037.1"/>
</dbReference>
<dbReference type="EMBL" id="CP035037">
    <property type="protein sequence ID" value="QAB17691.1"/>
    <property type="molecule type" value="Genomic_DNA"/>
</dbReference>
<dbReference type="PANTHER" id="PTHR38041">
    <property type="entry name" value="CHORISMATE MUTASE"/>
    <property type="match status" value="1"/>
</dbReference>
<accession>A0ABX5QF32</accession>
<keyword evidence="4" id="KW-1185">Reference proteome</keyword>
<evidence type="ECO:0000256" key="1">
    <source>
        <dbReference type="ARBA" id="ARBA00023235"/>
    </source>
</evidence>
<dbReference type="InterPro" id="IPR036263">
    <property type="entry name" value="Chorismate_II_sf"/>
</dbReference>
<reference evidence="3 4" key="1">
    <citation type="submission" date="2019-01" db="EMBL/GenBank/DDBJ databases">
        <title>Leucobacter muris sp. nov. isolated from the nose of a laboratory mouse.</title>
        <authorList>
            <person name="Benga L."/>
            <person name="Sproeer C."/>
            <person name="Schumann P."/>
            <person name="Verbarg S."/>
            <person name="Bunk B."/>
            <person name="Engelhardt E."/>
            <person name="Benten P.M."/>
            <person name="Sager M."/>
        </authorList>
    </citation>
    <scope>NUCLEOTIDE SEQUENCE [LARGE SCALE GENOMIC DNA]</scope>
    <source>
        <strain evidence="3 4">DSM 101948</strain>
    </source>
</reference>
<evidence type="ECO:0000313" key="4">
    <source>
        <dbReference type="Proteomes" id="UP000285768"/>
    </source>
</evidence>
<dbReference type="SUPFAM" id="SSF48600">
    <property type="entry name" value="Chorismate mutase II"/>
    <property type="match status" value="1"/>
</dbReference>
<evidence type="ECO:0000259" key="2">
    <source>
        <dbReference type="PROSITE" id="PS51168"/>
    </source>
</evidence>
<dbReference type="InterPro" id="IPR002701">
    <property type="entry name" value="CM_II_prokaryot"/>
</dbReference>
<dbReference type="Gene3D" id="1.20.59.10">
    <property type="entry name" value="Chorismate mutase"/>
    <property type="match status" value="1"/>
</dbReference>
<organism evidence="3 4">
    <name type="scientific">Leucobacter muris</name>
    <dbReference type="NCBI Taxonomy" id="1935379"/>
    <lineage>
        <taxon>Bacteria</taxon>
        <taxon>Bacillati</taxon>
        <taxon>Actinomycetota</taxon>
        <taxon>Actinomycetes</taxon>
        <taxon>Micrococcales</taxon>
        <taxon>Microbacteriaceae</taxon>
        <taxon>Leucobacter</taxon>
    </lineage>
</organism>
<dbReference type="PANTHER" id="PTHR38041:SF1">
    <property type="entry name" value="CHORISMATE MUTASE"/>
    <property type="match status" value="1"/>
</dbReference>
<proteinExistence type="predicted"/>
<keyword evidence="1" id="KW-0413">Isomerase</keyword>
<dbReference type="InterPro" id="IPR051331">
    <property type="entry name" value="Chorismate_mutase-related"/>
</dbReference>
<sequence length="98" mass="10826">MSTDPVQSLTLDHVREQIDAIDQRIVSLIADRQRWVLTAGSLKQNEGEVRAPARVEQVIEKARGLAEERGASPEVVEAAYRALIGASIDLELRQHRAG</sequence>